<feature type="non-terminal residue" evidence="1">
    <location>
        <position position="19"/>
    </location>
</feature>
<evidence type="ECO:0000313" key="1">
    <source>
        <dbReference type="EMBL" id="MCI31674.1"/>
    </source>
</evidence>
<organism evidence="1 2">
    <name type="scientific">Trifolium medium</name>
    <dbReference type="NCBI Taxonomy" id="97028"/>
    <lineage>
        <taxon>Eukaryota</taxon>
        <taxon>Viridiplantae</taxon>
        <taxon>Streptophyta</taxon>
        <taxon>Embryophyta</taxon>
        <taxon>Tracheophyta</taxon>
        <taxon>Spermatophyta</taxon>
        <taxon>Magnoliopsida</taxon>
        <taxon>eudicotyledons</taxon>
        <taxon>Gunneridae</taxon>
        <taxon>Pentapetalae</taxon>
        <taxon>rosids</taxon>
        <taxon>fabids</taxon>
        <taxon>Fabales</taxon>
        <taxon>Fabaceae</taxon>
        <taxon>Papilionoideae</taxon>
        <taxon>50 kb inversion clade</taxon>
        <taxon>NPAAA clade</taxon>
        <taxon>Hologalegina</taxon>
        <taxon>IRL clade</taxon>
        <taxon>Trifolieae</taxon>
        <taxon>Trifolium</taxon>
    </lineage>
</organism>
<keyword evidence="2" id="KW-1185">Reference proteome</keyword>
<sequence length="19" mass="2162">MLNFDEAISLGDDAIFFPF</sequence>
<proteinExistence type="predicted"/>
<dbReference type="EMBL" id="LXQA010189039">
    <property type="protein sequence ID" value="MCI31674.1"/>
    <property type="molecule type" value="Genomic_DNA"/>
</dbReference>
<dbReference type="AlphaFoldDB" id="A0A392R6G1"/>
<comment type="caution">
    <text evidence="1">The sequence shown here is derived from an EMBL/GenBank/DDBJ whole genome shotgun (WGS) entry which is preliminary data.</text>
</comment>
<reference evidence="1 2" key="1">
    <citation type="journal article" date="2018" name="Front. Plant Sci.">
        <title>Red Clover (Trifolium pratense) and Zigzag Clover (T. medium) - A Picture of Genomic Similarities and Differences.</title>
        <authorList>
            <person name="Dluhosova J."/>
            <person name="Istvanek J."/>
            <person name="Nedelnik J."/>
            <person name="Repkova J."/>
        </authorList>
    </citation>
    <scope>NUCLEOTIDE SEQUENCE [LARGE SCALE GENOMIC DNA]</scope>
    <source>
        <strain evidence="2">cv. 10/8</strain>
        <tissue evidence="1">Leaf</tissue>
    </source>
</reference>
<protein>
    <submittedName>
        <fullName evidence="1">Uncharacterized protein</fullName>
    </submittedName>
</protein>
<accession>A0A392R6G1</accession>
<dbReference type="Proteomes" id="UP000265520">
    <property type="component" value="Unassembled WGS sequence"/>
</dbReference>
<name>A0A392R6G1_9FABA</name>
<evidence type="ECO:0000313" key="2">
    <source>
        <dbReference type="Proteomes" id="UP000265520"/>
    </source>
</evidence>